<name>A0A2T9Y321_9FUNG</name>
<dbReference type="SUPFAM" id="SSF56672">
    <property type="entry name" value="DNA/RNA polymerases"/>
    <property type="match status" value="1"/>
</dbReference>
<protein>
    <recommendedName>
        <fullName evidence="3">Reverse transcriptase RNase H-like domain-containing protein</fullName>
    </recommendedName>
</protein>
<proteinExistence type="predicted"/>
<evidence type="ECO:0000313" key="1">
    <source>
        <dbReference type="EMBL" id="PVU86731.1"/>
    </source>
</evidence>
<evidence type="ECO:0000313" key="2">
    <source>
        <dbReference type="Proteomes" id="UP000245383"/>
    </source>
</evidence>
<dbReference type="InterPro" id="IPR050951">
    <property type="entry name" value="Retrovirus_Pol_polyprotein"/>
</dbReference>
<evidence type="ECO:0008006" key="3">
    <source>
        <dbReference type="Google" id="ProtNLM"/>
    </source>
</evidence>
<reference evidence="1 2" key="1">
    <citation type="journal article" date="2018" name="MBio">
        <title>Comparative Genomics Reveals the Core Gene Toolbox for the Fungus-Insect Symbiosis.</title>
        <authorList>
            <person name="Wang Y."/>
            <person name="Stata M."/>
            <person name="Wang W."/>
            <person name="Stajich J.E."/>
            <person name="White M.M."/>
            <person name="Moncalvo J.M."/>
        </authorList>
    </citation>
    <scope>NUCLEOTIDE SEQUENCE [LARGE SCALE GENOMIC DNA]</scope>
    <source>
        <strain evidence="1 2">SWE-8-4</strain>
    </source>
</reference>
<accession>A0A2T9Y321</accession>
<dbReference type="Gene3D" id="3.10.10.10">
    <property type="entry name" value="HIV Type 1 Reverse Transcriptase, subunit A, domain 1"/>
    <property type="match status" value="1"/>
</dbReference>
<sequence>MLAKKFLGQPIIKAEQSEDSVQLFYAALEAEILESEFLEPITSLTILYGFYESVSSEQTSKEKEKNLTDIKGIKDLEYQLAVRDDVKPVSSELRRYSLQEKLIIQHEIKKMLNNNAIQVSNSDWILPIQLVKKLDELLEQLDKDENLKPMSYYSKKKGTAKRNYPACYLWDVKFKVSTENSAVSRIYNSTDRHGQVVRWIGFLSEYDFDLFQRGGKQNQVADYLFYPVLLACKTDDLKQVRNMKDA</sequence>
<dbReference type="InterPro" id="IPR043502">
    <property type="entry name" value="DNA/RNA_pol_sf"/>
</dbReference>
<dbReference type="Proteomes" id="UP000245383">
    <property type="component" value="Unassembled WGS sequence"/>
</dbReference>
<gene>
    <name evidence="1" type="ORF">BB561_006578</name>
</gene>
<dbReference type="EMBL" id="MBFR01000614">
    <property type="protein sequence ID" value="PVU86731.1"/>
    <property type="molecule type" value="Genomic_DNA"/>
</dbReference>
<keyword evidence="2" id="KW-1185">Reference proteome</keyword>
<organism evidence="1 2">
    <name type="scientific">Smittium simulii</name>
    <dbReference type="NCBI Taxonomy" id="133385"/>
    <lineage>
        <taxon>Eukaryota</taxon>
        <taxon>Fungi</taxon>
        <taxon>Fungi incertae sedis</taxon>
        <taxon>Zoopagomycota</taxon>
        <taxon>Kickxellomycotina</taxon>
        <taxon>Harpellomycetes</taxon>
        <taxon>Harpellales</taxon>
        <taxon>Legeriomycetaceae</taxon>
        <taxon>Smittium</taxon>
    </lineage>
</organism>
<comment type="caution">
    <text evidence="1">The sequence shown here is derived from an EMBL/GenBank/DDBJ whole genome shotgun (WGS) entry which is preliminary data.</text>
</comment>
<dbReference type="OrthoDB" id="10055717at2759"/>
<dbReference type="AlphaFoldDB" id="A0A2T9Y321"/>
<dbReference type="STRING" id="133385.A0A2T9Y321"/>
<dbReference type="PANTHER" id="PTHR37984">
    <property type="entry name" value="PROTEIN CBG26694"/>
    <property type="match status" value="1"/>
</dbReference>
<dbReference type="PANTHER" id="PTHR37984:SF15">
    <property type="entry name" value="INTEGRASE CATALYTIC DOMAIN-CONTAINING PROTEIN"/>
    <property type="match status" value="1"/>
</dbReference>